<evidence type="ECO:0000256" key="5">
    <source>
        <dbReference type="ARBA" id="ARBA00022807"/>
    </source>
</evidence>
<dbReference type="GO" id="GO:0006508">
    <property type="term" value="P:proteolysis"/>
    <property type="evidence" value="ECO:0007669"/>
    <property type="project" value="UniProtKB-KW"/>
</dbReference>
<reference evidence="9" key="2">
    <citation type="submission" date="2021-09" db="EMBL/GenBank/DDBJ databases">
        <authorList>
            <person name="Gilroy R."/>
        </authorList>
    </citation>
    <scope>NUCLEOTIDE SEQUENCE</scope>
    <source>
        <strain evidence="9">ChiHjej13B12-9602</strain>
    </source>
</reference>
<comment type="caution">
    <text evidence="9">The sequence shown here is derived from an EMBL/GenBank/DDBJ whole genome shotgun (WGS) entry which is preliminary data.</text>
</comment>
<dbReference type="Proteomes" id="UP000753256">
    <property type="component" value="Unassembled WGS sequence"/>
</dbReference>
<evidence type="ECO:0000313" key="10">
    <source>
        <dbReference type="Proteomes" id="UP000753256"/>
    </source>
</evidence>
<dbReference type="SUPFAM" id="SSF54001">
    <property type="entry name" value="Cysteine proteinases"/>
    <property type="match status" value="1"/>
</dbReference>
<protein>
    <submittedName>
        <fullName evidence="9">NlpC/P60 family protein</fullName>
    </submittedName>
</protein>
<dbReference type="AlphaFoldDB" id="A0A921LV30"/>
<feature type="domain" description="NlpC/P60" evidence="8">
    <location>
        <begin position="192"/>
        <end position="312"/>
    </location>
</feature>
<evidence type="ECO:0000259" key="8">
    <source>
        <dbReference type="PROSITE" id="PS51935"/>
    </source>
</evidence>
<evidence type="ECO:0000256" key="2">
    <source>
        <dbReference type="ARBA" id="ARBA00022670"/>
    </source>
</evidence>
<dbReference type="InterPro" id="IPR057309">
    <property type="entry name" value="PcsB_CC"/>
</dbReference>
<feature type="compositionally biased region" description="Polar residues" evidence="7">
    <location>
        <begin position="166"/>
        <end position="175"/>
    </location>
</feature>
<keyword evidence="3" id="KW-0732">Signal</keyword>
<keyword evidence="5" id="KW-0788">Thiol protease</keyword>
<dbReference type="InterPro" id="IPR051794">
    <property type="entry name" value="PG_Endopeptidase_C40"/>
</dbReference>
<proteinExistence type="inferred from homology"/>
<dbReference type="PANTHER" id="PTHR47359">
    <property type="entry name" value="PEPTIDOGLYCAN DL-ENDOPEPTIDASE CWLO"/>
    <property type="match status" value="1"/>
</dbReference>
<dbReference type="Pfam" id="PF24568">
    <property type="entry name" value="CC_PcsB"/>
    <property type="match status" value="1"/>
</dbReference>
<dbReference type="GO" id="GO:0008234">
    <property type="term" value="F:cysteine-type peptidase activity"/>
    <property type="evidence" value="ECO:0007669"/>
    <property type="project" value="UniProtKB-KW"/>
</dbReference>
<feature type="region of interest" description="Disordered" evidence="7">
    <location>
        <begin position="132"/>
        <end position="194"/>
    </location>
</feature>
<organism evidence="9 10">
    <name type="scientific">Enorma phocaeensis</name>
    <dbReference type="NCBI Taxonomy" id="1871019"/>
    <lineage>
        <taxon>Bacteria</taxon>
        <taxon>Bacillati</taxon>
        <taxon>Actinomycetota</taxon>
        <taxon>Coriobacteriia</taxon>
        <taxon>Coriobacteriales</taxon>
        <taxon>Coriobacteriaceae</taxon>
        <taxon>Enorma</taxon>
    </lineage>
</organism>
<keyword evidence="2" id="KW-0645">Protease</keyword>
<evidence type="ECO:0000256" key="7">
    <source>
        <dbReference type="SAM" id="MobiDB-lite"/>
    </source>
</evidence>
<accession>A0A921LV30</accession>
<dbReference type="PROSITE" id="PS51935">
    <property type="entry name" value="NLPC_P60"/>
    <property type="match status" value="1"/>
</dbReference>
<dbReference type="Gene3D" id="6.10.250.3150">
    <property type="match status" value="1"/>
</dbReference>
<evidence type="ECO:0000256" key="4">
    <source>
        <dbReference type="ARBA" id="ARBA00022801"/>
    </source>
</evidence>
<dbReference type="RefSeq" id="WP_273190219.1">
    <property type="nucleotide sequence ID" value="NZ_DYUZ01000025.1"/>
</dbReference>
<feature type="coiled-coil region" evidence="6">
    <location>
        <begin position="55"/>
        <end position="107"/>
    </location>
</feature>
<dbReference type="InterPro" id="IPR000064">
    <property type="entry name" value="NLP_P60_dom"/>
</dbReference>
<dbReference type="Pfam" id="PF00877">
    <property type="entry name" value="NLPC_P60"/>
    <property type="match status" value="1"/>
</dbReference>
<sequence>MTKGEIEQTQIDLEQAQSVLAENVASEYKNGGDQILEVILGSSDFDDLISRVFYIDKVSEAQAEAIEEVRTLQDQLVEQQQNEQEMIDDLQSRVDAAAENQESAQALVSSLSAEVRAQLEAEAAENAALAAGIQSAEDAEDENSLRDQTVENANDSHEEEADDQPATPSNPGNSGQDDENQDSGNQSGGGSSSVGGSALSIALGQIGMPYVYGGESVAEGGFDCSGLVYYAYTQLGYTSIPRTAGAQAAWVQQNGRWTTNISELQYGDLVFYSGHVAFYVGNGQVYGAWRKGRPAGYGGIYECGQPYGGGNV</sequence>
<name>A0A921LV30_9ACTN</name>
<evidence type="ECO:0000256" key="6">
    <source>
        <dbReference type="SAM" id="Coils"/>
    </source>
</evidence>
<reference evidence="9" key="1">
    <citation type="journal article" date="2021" name="PeerJ">
        <title>Extensive microbial diversity within the chicken gut microbiome revealed by metagenomics and culture.</title>
        <authorList>
            <person name="Gilroy R."/>
            <person name="Ravi A."/>
            <person name="Getino M."/>
            <person name="Pursley I."/>
            <person name="Horton D.L."/>
            <person name="Alikhan N.F."/>
            <person name="Baker D."/>
            <person name="Gharbi K."/>
            <person name="Hall N."/>
            <person name="Watson M."/>
            <person name="Adriaenssens E.M."/>
            <person name="Foster-Nyarko E."/>
            <person name="Jarju S."/>
            <person name="Secka A."/>
            <person name="Antonio M."/>
            <person name="Oren A."/>
            <person name="Chaudhuri R.R."/>
            <person name="La Ragione R."/>
            <person name="Hildebrand F."/>
            <person name="Pallen M.J."/>
        </authorList>
    </citation>
    <scope>NUCLEOTIDE SEQUENCE</scope>
    <source>
        <strain evidence="9">ChiHjej13B12-9602</strain>
    </source>
</reference>
<evidence type="ECO:0000313" key="9">
    <source>
        <dbReference type="EMBL" id="HJG37415.1"/>
    </source>
</evidence>
<gene>
    <name evidence="9" type="ORF">K8V70_06085</name>
</gene>
<keyword evidence="6" id="KW-0175">Coiled coil</keyword>
<evidence type="ECO:0000256" key="3">
    <source>
        <dbReference type="ARBA" id="ARBA00022729"/>
    </source>
</evidence>
<dbReference type="EMBL" id="DYUZ01000025">
    <property type="protein sequence ID" value="HJG37415.1"/>
    <property type="molecule type" value="Genomic_DNA"/>
</dbReference>
<keyword evidence="4" id="KW-0378">Hydrolase</keyword>
<dbReference type="InterPro" id="IPR038765">
    <property type="entry name" value="Papain-like_cys_pep_sf"/>
</dbReference>
<evidence type="ECO:0000256" key="1">
    <source>
        <dbReference type="ARBA" id="ARBA00007074"/>
    </source>
</evidence>
<dbReference type="Gene3D" id="3.90.1720.10">
    <property type="entry name" value="endopeptidase domain like (from Nostoc punctiforme)"/>
    <property type="match status" value="1"/>
</dbReference>
<comment type="similarity">
    <text evidence="1">Belongs to the peptidase C40 family.</text>
</comment>
<dbReference type="PANTHER" id="PTHR47359:SF3">
    <property type="entry name" value="NLP_P60 DOMAIN-CONTAINING PROTEIN-RELATED"/>
    <property type="match status" value="1"/>
</dbReference>